<gene>
    <name evidence="16" type="ORF">BCV69DRAFT_274026</name>
</gene>
<accession>A0A316TY77</accession>
<evidence type="ECO:0000256" key="2">
    <source>
        <dbReference type="ARBA" id="ARBA00008024"/>
    </source>
</evidence>
<feature type="compositionally biased region" description="Polar residues" evidence="13">
    <location>
        <begin position="421"/>
        <end position="433"/>
    </location>
</feature>
<organism evidence="16 17">
    <name type="scientific">Pseudomicrostroma glucosiphilum</name>
    <dbReference type="NCBI Taxonomy" id="1684307"/>
    <lineage>
        <taxon>Eukaryota</taxon>
        <taxon>Fungi</taxon>
        <taxon>Dikarya</taxon>
        <taxon>Basidiomycota</taxon>
        <taxon>Ustilaginomycotina</taxon>
        <taxon>Exobasidiomycetes</taxon>
        <taxon>Microstromatales</taxon>
        <taxon>Microstromatales incertae sedis</taxon>
        <taxon>Pseudomicrostroma</taxon>
    </lineage>
</organism>
<comment type="subcellular location">
    <subcellularLocation>
        <location evidence="1">Nucleus</location>
    </subcellularLocation>
</comment>
<keyword evidence="6 12" id="KW-0863">Zinc-finger</keyword>
<dbReference type="GeneID" id="37012759"/>
<feature type="region of interest" description="Disordered" evidence="13">
    <location>
        <begin position="1"/>
        <end position="74"/>
    </location>
</feature>
<dbReference type="AlphaFoldDB" id="A0A316TY77"/>
<feature type="region of interest" description="Disordered" evidence="13">
    <location>
        <begin position="452"/>
        <end position="500"/>
    </location>
</feature>
<evidence type="ECO:0000256" key="6">
    <source>
        <dbReference type="ARBA" id="ARBA00022771"/>
    </source>
</evidence>
<dbReference type="Pfam" id="PF00076">
    <property type="entry name" value="RRM_1"/>
    <property type="match status" value="1"/>
</dbReference>
<dbReference type="STRING" id="1684307.A0A316TY77"/>
<feature type="compositionally biased region" description="Pro residues" evidence="13">
    <location>
        <begin position="1"/>
        <end position="10"/>
    </location>
</feature>
<dbReference type="CDD" id="cd12360">
    <property type="entry name" value="RRM_cwf2"/>
    <property type="match status" value="1"/>
</dbReference>
<dbReference type="GO" id="GO:0071007">
    <property type="term" value="C:U2-type catalytic step 2 spliceosome"/>
    <property type="evidence" value="ECO:0007669"/>
    <property type="project" value="TreeGrafter"/>
</dbReference>
<evidence type="ECO:0000259" key="14">
    <source>
        <dbReference type="PROSITE" id="PS50102"/>
    </source>
</evidence>
<evidence type="ECO:0000256" key="5">
    <source>
        <dbReference type="ARBA" id="ARBA00022728"/>
    </source>
</evidence>
<keyword evidence="10" id="KW-0539">Nucleus</keyword>
<dbReference type="Pfam" id="PF16131">
    <property type="entry name" value="Torus"/>
    <property type="match status" value="1"/>
</dbReference>
<reference evidence="16 17" key="1">
    <citation type="journal article" date="2018" name="Mol. Biol. Evol.">
        <title>Broad Genomic Sampling Reveals a Smut Pathogenic Ancestry of the Fungal Clade Ustilaginomycotina.</title>
        <authorList>
            <person name="Kijpornyongpan T."/>
            <person name="Mondo S.J."/>
            <person name="Barry K."/>
            <person name="Sandor L."/>
            <person name="Lee J."/>
            <person name="Lipzen A."/>
            <person name="Pangilinan J."/>
            <person name="LaButti K."/>
            <person name="Hainaut M."/>
            <person name="Henrissat B."/>
            <person name="Grigoriev I.V."/>
            <person name="Spatafora J.W."/>
            <person name="Aime M.C."/>
        </authorList>
    </citation>
    <scope>NUCLEOTIDE SEQUENCE [LARGE SCALE GENOMIC DNA]</scope>
    <source>
        <strain evidence="16 17">MCA 4718</strain>
    </source>
</reference>
<dbReference type="PANTHER" id="PTHR14089">
    <property type="entry name" value="PRE-MRNA-SPLICING FACTOR RBM22"/>
    <property type="match status" value="1"/>
</dbReference>
<feature type="compositionally biased region" description="Polar residues" evidence="13">
    <location>
        <begin position="456"/>
        <end position="473"/>
    </location>
</feature>
<dbReference type="GO" id="GO:0008270">
    <property type="term" value="F:zinc ion binding"/>
    <property type="evidence" value="ECO:0007669"/>
    <property type="project" value="UniProtKB-KW"/>
</dbReference>
<name>A0A316TY77_9BASI</name>
<dbReference type="SMART" id="SM00360">
    <property type="entry name" value="RRM"/>
    <property type="match status" value="1"/>
</dbReference>
<dbReference type="GO" id="GO:0000974">
    <property type="term" value="C:Prp19 complex"/>
    <property type="evidence" value="ECO:0007669"/>
    <property type="project" value="TreeGrafter"/>
</dbReference>
<evidence type="ECO:0000256" key="1">
    <source>
        <dbReference type="ARBA" id="ARBA00004123"/>
    </source>
</evidence>
<dbReference type="InterPro" id="IPR035979">
    <property type="entry name" value="RBD_domain_sf"/>
</dbReference>
<dbReference type="InterPro" id="IPR039171">
    <property type="entry name" value="Cwc2/Slt11"/>
</dbReference>
<dbReference type="Gene3D" id="3.30.70.330">
    <property type="match status" value="1"/>
</dbReference>
<keyword evidence="5" id="KW-0747">Spliceosome</keyword>
<dbReference type="Proteomes" id="UP000245942">
    <property type="component" value="Unassembled WGS sequence"/>
</dbReference>
<comment type="similarity">
    <text evidence="2">Belongs to the RRM CWC2 family.</text>
</comment>
<evidence type="ECO:0000256" key="3">
    <source>
        <dbReference type="ARBA" id="ARBA00022664"/>
    </source>
</evidence>
<evidence type="ECO:0000256" key="11">
    <source>
        <dbReference type="PROSITE-ProRule" id="PRU00176"/>
    </source>
</evidence>
<dbReference type="InterPro" id="IPR000504">
    <property type="entry name" value="RRM_dom"/>
</dbReference>
<feature type="zinc finger region" description="C3H1-type" evidence="12">
    <location>
        <begin position="118"/>
        <end position="145"/>
    </location>
</feature>
<dbReference type="InterPro" id="IPR012677">
    <property type="entry name" value="Nucleotide-bd_a/b_plait_sf"/>
</dbReference>
<feature type="compositionally biased region" description="Basic and acidic residues" evidence="13">
    <location>
        <begin position="358"/>
        <end position="368"/>
    </location>
</feature>
<dbReference type="PANTHER" id="PTHR14089:SF2">
    <property type="entry name" value="PRE-MRNA-SPLICING FACTOR CWC2"/>
    <property type="match status" value="1"/>
</dbReference>
<proteinExistence type="inferred from homology"/>
<evidence type="ECO:0000256" key="10">
    <source>
        <dbReference type="ARBA" id="ARBA00023242"/>
    </source>
</evidence>
<dbReference type="InterPro" id="IPR000571">
    <property type="entry name" value="Znf_CCCH"/>
</dbReference>
<evidence type="ECO:0000313" key="17">
    <source>
        <dbReference type="Proteomes" id="UP000245942"/>
    </source>
</evidence>
<dbReference type="InterPro" id="IPR034181">
    <property type="entry name" value="Cwc2_RRM"/>
</dbReference>
<dbReference type="GO" id="GO:0071006">
    <property type="term" value="C:U2-type catalytic step 1 spliceosome"/>
    <property type="evidence" value="ECO:0007669"/>
    <property type="project" value="TreeGrafter"/>
</dbReference>
<feature type="compositionally biased region" description="Low complexity" evidence="13">
    <location>
        <begin position="404"/>
        <end position="420"/>
    </location>
</feature>
<dbReference type="GO" id="GO:0036002">
    <property type="term" value="F:pre-mRNA binding"/>
    <property type="evidence" value="ECO:0007669"/>
    <property type="project" value="TreeGrafter"/>
</dbReference>
<dbReference type="GO" id="GO:0017070">
    <property type="term" value="F:U6 snRNA binding"/>
    <property type="evidence" value="ECO:0007669"/>
    <property type="project" value="TreeGrafter"/>
</dbReference>
<dbReference type="OrthoDB" id="10251848at2759"/>
<dbReference type="EMBL" id="KZ819337">
    <property type="protein sequence ID" value="PWN18202.1"/>
    <property type="molecule type" value="Genomic_DNA"/>
</dbReference>
<keyword evidence="8 11" id="KW-0694">RNA-binding</keyword>
<evidence type="ECO:0008006" key="18">
    <source>
        <dbReference type="Google" id="ProtNLM"/>
    </source>
</evidence>
<evidence type="ECO:0000256" key="12">
    <source>
        <dbReference type="PROSITE-ProRule" id="PRU00723"/>
    </source>
</evidence>
<evidence type="ECO:0000256" key="13">
    <source>
        <dbReference type="SAM" id="MobiDB-lite"/>
    </source>
</evidence>
<keyword evidence="3" id="KW-0507">mRNA processing</keyword>
<dbReference type="GO" id="GO:0006397">
    <property type="term" value="P:mRNA processing"/>
    <property type="evidence" value="ECO:0007669"/>
    <property type="project" value="UniProtKB-KW"/>
</dbReference>
<feature type="domain" description="C3H1-type" evidence="15">
    <location>
        <begin position="118"/>
        <end position="145"/>
    </location>
</feature>
<dbReference type="RefSeq" id="XP_025345362.1">
    <property type="nucleotide sequence ID" value="XM_025491025.1"/>
</dbReference>
<keyword evidence="9" id="KW-0508">mRNA splicing</keyword>
<feature type="domain" description="RRM" evidence="14">
    <location>
        <begin position="242"/>
        <end position="316"/>
    </location>
</feature>
<dbReference type="PROSITE" id="PS50103">
    <property type="entry name" value="ZF_C3H1"/>
    <property type="match status" value="1"/>
</dbReference>
<keyword evidence="4 12" id="KW-0479">Metal-binding</keyword>
<dbReference type="SUPFAM" id="SSF54928">
    <property type="entry name" value="RNA-binding domain, RBD"/>
    <property type="match status" value="1"/>
</dbReference>
<evidence type="ECO:0000256" key="4">
    <source>
        <dbReference type="ARBA" id="ARBA00022723"/>
    </source>
</evidence>
<keyword evidence="7 12" id="KW-0862">Zinc</keyword>
<feature type="region of interest" description="Disordered" evidence="13">
    <location>
        <begin position="207"/>
        <end position="249"/>
    </location>
</feature>
<evidence type="ECO:0000259" key="15">
    <source>
        <dbReference type="PROSITE" id="PS50103"/>
    </source>
</evidence>
<dbReference type="GO" id="GO:0008380">
    <property type="term" value="P:RNA splicing"/>
    <property type="evidence" value="ECO:0007669"/>
    <property type="project" value="UniProtKB-KW"/>
</dbReference>
<sequence>MNAAPTPAPGVGPSAIGDAEAGPSASPVLDAVSSSSTAIASTTGTASAYKSRPARRQITPQRAEQLRQEADKSTQTGVSYNIWYNKWSGGDREAPVQKKAPTRCSIARDAGYTRGDFLNATIICLPFAKGRCSNGTDCAYLHRLPPSASEASMAQAHTATNDQGRDVFGREKMGDYKDDMGGIGSIQRVNRTLYVGRIHEEEDDLRRISNGGGANTPGGPSWRDGGRTVKGGKSVGQARREGGMAHKGPFVMSNTEKVLRRHFGEWGTIERVKVLHHRGCAFVTYLSEASAQFAKAAMSNQSLDHDEILNIRWSTEDPNPGAIQREKRRMEIEGGKRVLENMTPEEWEVLKAREQLEAGEDGNKRMRIEGAGGTTAEEDEEMARLIAENQRNWEEMARQEEAAKQQQQVSQSQAAASEQQVDTAANGKTASNGSGNGAAFFSTEAIGGLAHLQALRKQQGQAASSPANKQQTAPAPAGKSKSAGLGGLAAYGSDDSDEEE</sequence>
<dbReference type="PROSITE" id="PS50102">
    <property type="entry name" value="RRM"/>
    <property type="match status" value="1"/>
</dbReference>
<evidence type="ECO:0000313" key="16">
    <source>
        <dbReference type="EMBL" id="PWN18202.1"/>
    </source>
</evidence>
<evidence type="ECO:0000256" key="7">
    <source>
        <dbReference type="ARBA" id="ARBA00022833"/>
    </source>
</evidence>
<feature type="region of interest" description="Disordered" evidence="13">
    <location>
        <begin position="358"/>
        <end position="379"/>
    </location>
</feature>
<protein>
    <recommendedName>
        <fullName evidence="18">Pre-mRNA-splicing factor CWC2</fullName>
    </recommendedName>
</protein>
<feature type="region of interest" description="Disordered" evidence="13">
    <location>
        <begin position="396"/>
        <end position="440"/>
    </location>
</feature>
<dbReference type="InterPro" id="IPR032297">
    <property type="entry name" value="Torus"/>
</dbReference>
<evidence type="ECO:0000256" key="9">
    <source>
        <dbReference type="ARBA" id="ARBA00023187"/>
    </source>
</evidence>
<keyword evidence="17" id="KW-1185">Reference proteome</keyword>
<evidence type="ECO:0000256" key="8">
    <source>
        <dbReference type="ARBA" id="ARBA00022884"/>
    </source>
</evidence>
<feature type="compositionally biased region" description="Low complexity" evidence="13">
    <location>
        <begin position="33"/>
        <end position="48"/>
    </location>
</feature>